<dbReference type="InterPro" id="IPR001241">
    <property type="entry name" value="Topo_IIA"/>
</dbReference>
<dbReference type="SUPFAM" id="SSF55874">
    <property type="entry name" value="ATPase domain of HSP90 chaperone/DNA topoisomerase II/histidine kinase"/>
    <property type="match status" value="1"/>
</dbReference>
<evidence type="ECO:0000256" key="6">
    <source>
        <dbReference type="ARBA" id="ARBA00023125"/>
    </source>
</evidence>
<evidence type="ECO:0000259" key="8">
    <source>
        <dbReference type="PROSITE" id="PS50880"/>
    </source>
</evidence>
<dbReference type="InterPro" id="IPR020568">
    <property type="entry name" value="Ribosomal_Su5_D2-typ_SF"/>
</dbReference>
<proteinExistence type="predicted"/>
<dbReference type="PRINTS" id="PR00418">
    <property type="entry name" value="TPI2FAMILY"/>
</dbReference>
<dbReference type="PANTHER" id="PTHR45866:SF12">
    <property type="entry name" value="DNA TOPOISOMERASE 4 SUBUNIT B"/>
    <property type="match status" value="1"/>
</dbReference>
<dbReference type="SUPFAM" id="SSF54211">
    <property type="entry name" value="Ribosomal protein S5 domain 2-like"/>
    <property type="match status" value="1"/>
</dbReference>
<dbReference type="InterPro" id="IPR014721">
    <property type="entry name" value="Ribsml_uS5_D2-typ_fold_subgr"/>
</dbReference>
<dbReference type="SUPFAM" id="SSF56719">
    <property type="entry name" value="Type II DNA topoisomerase"/>
    <property type="match status" value="1"/>
</dbReference>
<reference evidence="9 10" key="1">
    <citation type="submission" date="2015-01" db="EMBL/GenBank/DDBJ databases">
        <title>Draft Genome Sequence of Mycoplasma capricolum subsp. capricolum str. GM508D.</title>
        <authorList>
            <person name="Calcutt M.J."/>
            <person name="Foecking M.F."/>
        </authorList>
    </citation>
    <scope>NUCLEOTIDE SEQUENCE [LARGE SCALE GENOMIC DNA]</scope>
    <source>
        <strain evidence="9 10">GM508D</strain>
    </source>
</reference>
<dbReference type="GO" id="GO:0006265">
    <property type="term" value="P:DNA topological change"/>
    <property type="evidence" value="ECO:0007669"/>
    <property type="project" value="InterPro"/>
</dbReference>
<dbReference type="InterPro" id="IPR005740">
    <property type="entry name" value="ParE_type2"/>
</dbReference>
<dbReference type="PANTHER" id="PTHR45866">
    <property type="entry name" value="DNA GYRASE/TOPOISOMERASE SUBUNIT B"/>
    <property type="match status" value="1"/>
</dbReference>
<dbReference type="EMBL" id="JXQB01000001">
    <property type="protein sequence ID" value="KIM14188.1"/>
    <property type="molecule type" value="Genomic_DNA"/>
</dbReference>
<dbReference type="InterPro" id="IPR013506">
    <property type="entry name" value="Topo_IIA_bsu_dom2"/>
</dbReference>
<protein>
    <recommendedName>
        <fullName evidence="3">DNA topoisomerase (ATP-hydrolyzing)</fullName>
        <ecNumber evidence="3">5.6.2.2</ecNumber>
    </recommendedName>
</protein>
<keyword evidence="7 9" id="KW-0413">Isomerase</keyword>
<dbReference type="Gene3D" id="3.40.50.670">
    <property type="match status" value="1"/>
</dbReference>
<comment type="catalytic activity">
    <reaction evidence="1">
        <text>ATP-dependent breakage, passage and rejoining of double-stranded DNA.</text>
        <dbReference type="EC" id="5.6.2.2"/>
    </reaction>
</comment>
<evidence type="ECO:0000313" key="10">
    <source>
        <dbReference type="Proteomes" id="UP000031975"/>
    </source>
</evidence>
<evidence type="ECO:0000313" key="9">
    <source>
        <dbReference type="EMBL" id="KIM14188.1"/>
    </source>
</evidence>
<evidence type="ECO:0000256" key="4">
    <source>
        <dbReference type="ARBA" id="ARBA00022723"/>
    </source>
</evidence>
<dbReference type="GO" id="GO:0005524">
    <property type="term" value="F:ATP binding"/>
    <property type="evidence" value="ECO:0007669"/>
    <property type="project" value="InterPro"/>
</dbReference>
<gene>
    <name evidence="9" type="primary">parE</name>
    <name evidence="9" type="ORF">MCGM508_03920</name>
</gene>
<keyword evidence="6" id="KW-0238">DNA-binding</keyword>
<dbReference type="InterPro" id="IPR006171">
    <property type="entry name" value="TOPRIM_dom"/>
</dbReference>
<dbReference type="CDD" id="cd16928">
    <property type="entry name" value="HATPase_GyrB-like"/>
    <property type="match status" value="1"/>
</dbReference>
<dbReference type="Gene3D" id="3.30.565.10">
    <property type="entry name" value="Histidine kinase-like ATPase, C-terminal domain"/>
    <property type="match status" value="1"/>
</dbReference>
<dbReference type="SMART" id="SM00387">
    <property type="entry name" value="HATPase_c"/>
    <property type="match status" value="1"/>
</dbReference>
<name>A0A0C2VH60_MYCCA</name>
<dbReference type="InterPro" id="IPR002288">
    <property type="entry name" value="DNA_gyrase_B_C"/>
</dbReference>
<dbReference type="AlphaFoldDB" id="A0A0C2VH60"/>
<dbReference type="InterPro" id="IPR000565">
    <property type="entry name" value="Topo_IIA_B"/>
</dbReference>
<dbReference type="PROSITE" id="PS00177">
    <property type="entry name" value="TOPOISOMERASE_II"/>
    <property type="match status" value="1"/>
</dbReference>
<dbReference type="InterPro" id="IPR036890">
    <property type="entry name" value="HATPase_C_sf"/>
</dbReference>
<dbReference type="PRINTS" id="PR01159">
    <property type="entry name" value="DNAGYRASEB"/>
</dbReference>
<dbReference type="GO" id="GO:0005694">
    <property type="term" value="C:chromosome"/>
    <property type="evidence" value="ECO:0007669"/>
    <property type="project" value="InterPro"/>
</dbReference>
<sequence>MAENKKYDESAIQVLEGLEAVRKRPGMYIGSTDNKGLHHLVWEIVDNAIDEALAGYCTQIDVILEKDNSITVIDNGRGIPTGMHKTGKPTPEVIFSVLHAGGKFDSTAYKSSGGLHGVGSSVTNALSKRFKAIIYRDKKIHEIQFKNGGKLEKPLTFINTTYKTGTTINFLPDDTIFSNAKFNFSLISERLKESALLNSGLKITLSDLISNRYVEYQFQDGLVEFVKELVDDKTPVTDIITINNESKNIIVEIALQYTEDDNEIILGFANNVKTIDGGTHLVGFKSGLIRAINDYAKDQKILKDKTKLDSNDLREGLVAIVTVKIPENLIEYEGQTKSKLGTSDAKTVVEQIVYEFMSYWLIENKVLANKVIENALNAQKARIAAKQARQAIKSVKGKKNVNKLMLGKLTPAQGKKRELNELYLVEGDSAGGSAKSGRDRNFQAILPLRGKVINSEKAKLVDLLKNEEIQSIINAIGAGVGKDFDISDINYGKIIIMTDADTDGAHIQTLLLTFFYRHMKDLIIHKKVYIALPPLYKITFNDKSFIYLWDEEELNEFNKTNTKKYEIQRYKGLGEMNADQLWQTTMDPKNRKIIQVTISDGLLAERMFKTLMGDDVEKRKLWIQENVKFTLEDDQIQIIEMEK</sequence>
<dbReference type="InterPro" id="IPR013759">
    <property type="entry name" value="Topo_IIA_B_C"/>
</dbReference>
<dbReference type="InterPro" id="IPR003594">
    <property type="entry name" value="HATPase_dom"/>
</dbReference>
<dbReference type="Pfam" id="PF02518">
    <property type="entry name" value="HATPase_c"/>
    <property type="match status" value="1"/>
</dbReference>
<comment type="cofactor">
    <cofactor evidence="2">
        <name>Mg(2+)</name>
        <dbReference type="ChEBI" id="CHEBI:18420"/>
    </cofactor>
</comment>
<dbReference type="Pfam" id="PF01751">
    <property type="entry name" value="Toprim"/>
    <property type="match status" value="1"/>
</dbReference>
<dbReference type="InterPro" id="IPR018522">
    <property type="entry name" value="TopoIIA_CS"/>
</dbReference>
<dbReference type="GO" id="GO:0003677">
    <property type="term" value="F:DNA binding"/>
    <property type="evidence" value="ECO:0007669"/>
    <property type="project" value="UniProtKB-KW"/>
</dbReference>
<dbReference type="Gene3D" id="3.30.230.10">
    <property type="match status" value="1"/>
</dbReference>
<dbReference type="Pfam" id="PF00204">
    <property type="entry name" value="DNA_gyraseB"/>
    <property type="match status" value="1"/>
</dbReference>
<dbReference type="Pfam" id="PF00986">
    <property type="entry name" value="DNA_gyraseB_C"/>
    <property type="match status" value="1"/>
</dbReference>
<keyword evidence="4" id="KW-0479">Metal-binding</keyword>
<dbReference type="RefSeq" id="WP_041159881.1">
    <property type="nucleotide sequence ID" value="NZ_CP144024.1"/>
</dbReference>
<dbReference type="Proteomes" id="UP000031975">
    <property type="component" value="Unassembled WGS sequence"/>
</dbReference>
<evidence type="ECO:0000256" key="7">
    <source>
        <dbReference type="ARBA" id="ARBA00023235"/>
    </source>
</evidence>
<dbReference type="EC" id="5.6.2.2" evidence="3"/>
<dbReference type="InterPro" id="IPR013760">
    <property type="entry name" value="Topo_IIA-like_dom_sf"/>
</dbReference>
<keyword evidence="5" id="KW-0460">Magnesium</keyword>
<dbReference type="CDD" id="cd00329">
    <property type="entry name" value="TopoII_MutL_Trans"/>
    <property type="match status" value="1"/>
</dbReference>
<dbReference type="PROSITE" id="PS50880">
    <property type="entry name" value="TOPRIM"/>
    <property type="match status" value="1"/>
</dbReference>
<accession>A0A0C2VH60</accession>
<comment type="caution">
    <text evidence="9">The sequence shown here is derived from an EMBL/GenBank/DDBJ whole genome shotgun (WGS) entry which is preliminary data.</text>
</comment>
<dbReference type="FunFam" id="3.40.50.670:FF:000001">
    <property type="entry name" value="DNA topoisomerase 2"/>
    <property type="match status" value="1"/>
</dbReference>
<dbReference type="GO" id="GO:0046872">
    <property type="term" value="F:metal ion binding"/>
    <property type="evidence" value="ECO:0007669"/>
    <property type="project" value="UniProtKB-KW"/>
</dbReference>
<organism evidence="9 10">
    <name type="scientific">Mycoplasma capricolum subsp. capricolum</name>
    <dbReference type="NCBI Taxonomy" id="40479"/>
    <lineage>
        <taxon>Bacteria</taxon>
        <taxon>Bacillati</taxon>
        <taxon>Mycoplasmatota</taxon>
        <taxon>Mollicutes</taxon>
        <taxon>Mycoplasmataceae</taxon>
        <taxon>Mycoplasma</taxon>
    </lineage>
</organism>
<feature type="domain" description="Toprim" evidence="8">
    <location>
        <begin position="420"/>
        <end position="534"/>
    </location>
</feature>
<dbReference type="NCBIfam" id="TIGR01058">
    <property type="entry name" value="parE_Gpos"/>
    <property type="match status" value="1"/>
</dbReference>
<evidence type="ECO:0000256" key="1">
    <source>
        <dbReference type="ARBA" id="ARBA00000185"/>
    </source>
</evidence>
<dbReference type="FunFam" id="3.30.565.10:FF:000002">
    <property type="entry name" value="DNA gyrase subunit B"/>
    <property type="match status" value="1"/>
</dbReference>
<evidence type="ECO:0000256" key="5">
    <source>
        <dbReference type="ARBA" id="ARBA00022842"/>
    </source>
</evidence>
<evidence type="ECO:0000256" key="3">
    <source>
        <dbReference type="ARBA" id="ARBA00012895"/>
    </source>
</evidence>
<evidence type="ECO:0000256" key="2">
    <source>
        <dbReference type="ARBA" id="ARBA00001946"/>
    </source>
</evidence>
<dbReference type="SMART" id="SM00433">
    <property type="entry name" value="TOP2c"/>
    <property type="match status" value="1"/>
</dbReference>
<dbReference type="GO" id="GO:0034335">
    <property type="term" value="F:DNA negative supercoiling activity"/>
    <property type="evidence" value="ECO:0007669"/>
    <property type="project" value="UniProtKB-ARBA"/>
</dbReference>
<dbReference type="NCBIfam" id="NF004189">
    <property type="entry name" value="PRK05644.1"/>
    <property type="match status" value="1"/>
</dbReference>